<reference evidence="8" key="1">
    <citation type="journal article" date="2013" name="Science">
        <title>Gene transfer from bacteria and archaea facilitated evolution of an extremophilic eukaryote.</title>
        <authorList>
            <person name="Schonknecht G."/>
            <person name="Chen W.H."/>
            <person name="Ternes C.M."/>
            <person name="Barbier G.G."/>
            <person name="Shrestha R.P."/>
            <person name="Stanke M."/>
            <person name="Brautigam A."/>
            <person name="Baker B.J."/>
            <person name="Banfield J.F."/>
            <person name="Garavito R.M."/>
            <person name="Carr K."/>
            <person name="Wilkerson C."/>
            <person name="Rensing S.A."/>
            <person name="Gagneul D."/>
            <person name="Dickenson N.E."/>
            <person name="Oesterhelt C."/>
            <person name="Lercher M.J."/>
            <person name="Weber A.P."/>
        </authorList>
    </citation>
    <scope>NUCLEOTIDE SEQUENCE [LARGE SCALE GENOMIC DNA]</scope>
    <source>
        <strain evidence="8">074W</strain>
    </source>
</reference>
<dbReference type="KEGG" id="gsl:Gasu_41470"/>
<feature type="domain" description="RING-type" evidence="6">
    <location>
        <begin position="356"/>
        <end position="393"/>
    </location>
</feature>
<dbReference type="Gene3D" id="3.30.40.10">
    <property type="entry name" value="Zinc/RING finger domain, C3HC4 (zinc finger)"/>
    <property type="match status" value="1"/>
</dbReference>
<dbReference type="InterPro" id="IPR001841">
    <property type="entry name" value="Znf_RING"/>
</dbReference>
<dbReference type="EMBL" id="KB454521">
    <property type="protein sequence ID" value="EME28299.1"/>
    <property type="molecule type" value="Genomic_DNA"/>
</dbReference>
<proteinExistence type="predicted"/>
<dbReference type="GO" id="GO:0008270">
    <property type="term" value="F:zinc ion binding"/>
    <property type="evidence" value="ECO:0007669"/>
    <property type="project" value="UniProtKB-KW"/>
</dbReference>
<dbReference type="Gramene" id="EME28299">
    <property type="protein sequence ID" value="EME28299"/>
    <property type="gene ID" value="Gasu_41470"/>
</dbReference>
<name>M2XXY6_GALSU</name>
<dbReference type="InterPro" id="IPR013083">
    <property type="entry name" value="Znf_RING/FYVE/PHD"/>
</dbReference>
<keyword evidence="2 4" id="KW-0863">Zinc-finger</keyword>
<organism evidence="7 8">
    <name type="scientific">Galdieria sulphuraria</name>
    <name type="common">Red alga</name>
    <dbReference type="NCBI Taxonomy" id="130081"/>
    <lineage>
        <taxon>Eukaryota</taxon>
        <taxon>Rhodophyta</taxon>
        <taxon>Bangiophyceae</taxon>
        <taxon>Galdieriales</taxon>
        <taxon>Galdieriaceae</taxon>
        <taxon>Galdieria</taxon>
    </lineage>
</organism>
<evidence type="ECO:0000259" key="6">
    <source>
        <dbReference type="PROSITE" id="PS50089"/>
    </source>
</evidence>
<dbReference type="Proteomes" id="UP000030680">
    <property type="component" value="Unassembled WGS sequence"/>
</dbReference>
<evidence type="ECO:0000256" key="2">
    <source>
        <dbReference type="ARBA" id="ARBA00022771"/>
    </source>
</evidence>
<evidence type="ECO:0000256" key="1">
    <source>
        <dbReference type="ARBA" id="ARBA00022723"/>
    </source>
</evidence>
<sequence length="483" mass="55739">METDKCNASPTIIQSTQSEKTQTSDSELNQMQPLSCEETSNIKSSTNVFNFEVSNFLREAIFKCITGRDSLLEAANFEYRTVPSFIQLLDKLDDSCRGWLLEDCKFVNLNLPWTRSSLLGHLEVFFTEYPKLFEHVVICRSETKLSQLCEALKSFLKTVPTLSAKRLLFLQVDDKDSSSILELLSILFQKGYGSSFLYIDLDMFDLSKSWTVLVTCLQLISRVEFFAMNSNKISNEQLLILLRILHKAFLEFCQTKQISLKASFDFLSLQLFRISFDAFAPFWTASARYLREVLVVELHPCLLPLQLPQITTFSEKLIYNLHQLQSFSFSVYFFRFTTQFQVSLFAVRPSIEESTCGICVDEIAAHQLPCHHNLCEQCLLVIQRGDHLCPFCRQDIWTPCGKFVPCTEFETGSAVNVRTGDLYRPDEENGTRFPDLSDYVLLSRPLYNYFTSNNSLPSDYYYYSILQRGIVSISPRRYVYFLS</sequence>
<dbReference type="RefSeq" id="XP_005704819.1">
    <property type="nucleotide sequence ID" value="XM_005704762.1"/>
</dbReference>
<protein>
    <recommendedName>
        <fullName evidence="6">RING-type domain-containing protein</fullName>
    </recommendedName>
</protein>
<feature type="region of interest" description="Disordered" evidence="5">
    <location>
        <begin position="1"/>
        <end position="30"/>
    </location>
</feature>
<evidence type="ECO:0000256" key="4">
    <source>
        <dbReference type="PROSITE-ProRule" id="PRU00175"/>
    </source>
</evidence>
<dbReference type="AlphaFoldDB" id="M2XXY6"/>
<dbReference type="SMART" id="SM00184">
    <property type="entry name" value="RING"/>
    <property type="match status" value="1"/>
</dbReference>
<dbReference type="InterPro" id="IPR017907">
    <property type="entry name" value="Znf_RING_CS"/>
</dbReference>
<accession>M2XXY6</accession>
<evidence type="ECO:0000256" key="5">
    <source>
        <dbReference type="SAM" id="MobiDB-lite"/>
    </source>
</evidence>
<dbReference type="PROSITE" id="PS50089">
    <property type="entry name" value="ZF_RING_2"/>
    <property type="match status" value="1"/>
</dbReference>
<dbReference type="PROSITE" id="PS00518">
    <property type="entry name" value="ZF_RING_1"/>
    <property type="match status" value="1"/>
</dbReference>
<keyword evidence="3" id="KW-0862">Zinc</keyword>
<evidence type="ECO:0000256" key="3">
    <source>
        <dbReference type="ARBA" id="ARBA00022833"/>
    </source>
</evidence>
<keyword evidence="1" id="KW-0479">Metal-binding</keyword>
<gene>
    <name evidence="7" type="ORF">Gasu_41470</name>
</gene>
<evidence type="ECO:0000313" key="7">
    <source>
        <dbReference type="EMBL" id="EME28299.1"/>
    </source>
</evidence>
<dbReference type="SUPFAM" id="SSF57850">
    <property type="entry name" value="RING/U-box"/>
    <property type="match status" value="1"/>
</dbReference>
<evidence type="ECO:0000313" key="8">
    <source>
        <dbReference type="Proteomes" id="UP000030680"/>
    </source>
</evidence>
<keyword evidence="8" id="KW-1185">Reference proteome</keyword>
<dbReference type="GeneID" id="17087149"/>